<dbReference type="OrthoDB" id="44219at2759"/>
<feature type="domain" description="Helicase-associated" evidence="1">
    <location>
        <begin position="67"/>
        <end position="128"/>
    </location>
</feature>
<dbReference type="Proteomes" id="UP000095751">
    <property type="component" value="Unassembled WGS sequence"/>
</dbReference>
<feature type="domain" description="Helicase-associated" evidence="1">
    <location>
        <begin position="1"/>
        <end position="60"/>
    </location>
</feature>
<dbReference type="Pfam" id="PF03457">
    <property type="entry name" value="HA"/>
    <property type="match status" value="2"/>
</dbReference>
<reference evidence="2 3" key="1">
    <citation type="submission" date="2016-09" db="EMBL/GenBank/DDBJ databases">
        <title>Extensive genetic diversity and differential bi-allelic expression allows diatom success in the polar Southern Ocean.</title>
        <authorList>
            <consortium name="DOE Joint Genome Institute"/>
            <person name="Mock T."/>
            <person name="Otillar R.P."/>
            <person name="Strauss J."/>
            <person name="Dupont C."/>
            <person name="Frickenhaus S."/>
            <person name="Maumus F."/>
            <person name="Mcmullan M."/>
            <person name="Sanges R."/>
            <person name="Schmutz J."/>
            <person name="Toseland A."/>
            <person name="Valas R."/>
            <person name="Veluchamy A."/>
            <person name="Ward B.J."/>
            <person name="Allen A."/>
            <person name="Barry K."/>
            <person name="Falciatore A."/>
            <person name="Ferrante M."/>
            <person name="Fortunato A.E."/>
            <person name="Gloeckner G."/>
            <person name="Gruber A."/>
            <person name="Hipkin R."/>
            <person name="Janech M."/>
            <person name="Kroth P."/>
            <person name="Leese F."/>
            <person name="Lindquist E."/>
            <person name="Lyon B.R."/>
            <person name="Martin J."/>
            <person name="Mayer C."/>
            <person name="Parker M."/>
            <person name="Quesneville H."/>
            <person name="Raymond J."/>
            <person name="Uhlig C."/>
            <person name="Valentin K.U."/>
            <person name="Worden A.Z."/>
            <person name="Armbrust E.V."/>
            <person name="Bowler C."/>
            <person name="Green B."/>
            <person name="Moulton V."/>
            <person name="Van Oosterhout C."/>
            <person name="Grigoriev I."/>
        </authorList>
    </citation>
    <scope>NUCLEOTIDE SEQUENCE [LARGE SCALE GENOMIC DNA]</scope>
    <source>
        <strain evidence="2 3">CCMP1102</strain>
    </source>
</reference>
<organism evidence="2 3">
    <name type="scientific">Fragilariopsis cylindrus CCMP1102</name>
    <dbReference type="NCBI Taxonomy" id="635003"/>
    <lineage>
        <taxon>Eukaryota</taxon>
        <taxon>Sar</taxon>
        <taxon>Stramenopiles</taxon>
        <taxon>Ochrophyta</taxon>
        <taxon>Bacillariophyta</taxon>
        <taxon>Bacillariophyceae</taxon>
        <taxon>Bacillariophycidae</taxon>
        <taxon>Bacillariales</taxon>
        <taxon>Bacillariaceae</taxon>
        <taxon>Fragilariopsis</taxon>
    </lineage>
</organism>
<proteinExistence type="predicted"/>
<keyword evidence="3" id="KW-1185">Reference proteome</keyword>
<dbReference type="PANTHER" id="PTHR33418">
    <property type="entry name" value="HELICASE-ASSOCIATED"/>
    <property type="match status" value="1"/>
</dbReference>
<protein>
    <recommendedName>
        <fullName evidence="1">Helicase-associated domain-containing protein</fullName>
    </recommendedName>
</protein>
<accession>A0A1E7FM60</accession>
<gene>
    <name evidence="2" type="ORF">FRACYDRAFT_154562</name>
</gene>
<dbReference type="InParanoid" id="A0A1E7FM60"/>
<feature type="non-terminal residue" evidence="2">
    <location>
        <position position="1"/>
    </location>
</feature>
<evidence type="ECO:0000313" key="2">
    <source>
        <dbReference type="EMBL" id="OEU19226.1"/>
    </source>
</evidence>
<dbReference type="KEGG" id="fcy:FRACYDRAFT_154562"/>
<dbReference type="Gene3D" id="6.10.140.530">
    <property type="match status" value="2"/>
</dbReference>
<name>A0A1E7FM60_9STRA</name>
<evidence type="ECO:0000259" key="1">
    <source>
        <dbReference type="Pfam" id="PF03457"/>
    </source>
</evidence>
<dbReference type="InterPro" id="IPR005114">
    <property type="entry name" value="Helicase_assoc"/>
</dbReference>
<dbReference type="AlphaFoldDB" id="A0A1E7FM60"/>
<sequence length="131" mass="15863">WIKFYKLLTKYQIDNNGNTNVPRHCNGNKQLGSWVKRQRSNYKLGKLAHERIQLLNDINFCWNKQIPWNDMYQKLIQYKSKYGTTRVTKSKEEELFLFSSLWIFRQRALFQCGKLPKNRIEKLNSIGFLWD</sequence>
<evidence type="ECO:0000313" key="3">
    <source>
        <dbReference type="Proteomes" id="UP000095751"/>
    </source>
</evidence>
<dbReference type="EMBL" id="KV784355">
    <property type="protein sequence ID" value="OEU19226.1"/>
    <property type="molecule type" value="Genomic_DNA"/>
</dbReference>
<feature type="non-terminal residue" evidence="2">
    <location>
        <position position="131"/>
    </location>
</feature>
<dbReference type="PANTHER" id="PTHR33418:SF1">
    <property type="entry name" value="HELICASE-ASSOCIATED DOMAIN-CONTAINING PROTEIN"/>
    <property type="match status" value="1"/>
</dbReference>